<sequence>MNTVRATLPDPRFSPTLSADIPRPPHTFSPSTPNPRDTVIMPETADRSGKERKRPAPRGTAFYPRKRANTACQVCRSRKTKCDNRKPSCSYCLSVGAVCNQSPVDLSSFDPASLKILERLDELEQVVREQHLETTWRTRAAVVTENANSLGQPAALPPGGEAKEARLLSISPESPDRLLRLPVFGRRSLPEGPLAEGPPRELPVSREQQRQFVGFDTSLPGGVSALLDNFFEYVHCKNPVLEEAWTRRLVLSVALEGADSSASSCLALLVCALGRIAAPFGVDTAATQDTGPGSAAYAESQALFQAAQRRVGVLIVTAREEDSLIAPQCLLLSGLYMMCVFQPFSAWQFFMQALGASQRFTFLRRMYAGYEHNGIEAVHSAATASRGWQEQAVYWSAWKSERELRRFLCLPDFPAAGENGRLYPPMFPTPPAVVSDNSADEQRQRSSWLFYLAEISLRRLLNRVSGEISALYSTTTLGTQGSVEPSSTGDEVNLAFLTQLAALVREYEEQGRQWAASLPVELSLDSPAEYDNVCRFVLRGHYAEYREILYWPFLAYCLGCYSPVADLVQLPPQSTSPLSQAASPAQHMPSPSATQQTYINQLAAECLEIQSLRIHINKPGFRHRHHGTLFLIYGCVRSALTLLAAAPTGLQMPRGWQNDVACVPGDLLPSWQVEMPWFASWQKFLFEILDQL</sequence>
<protein>
    <recommendedName>
        <fullName evidence="6">Zn(2)-C6 fungal-type domain-containing protein</fullName>
    </recommendedName>
</protein>
<dbReference type="OrthoDB" id="4356994at2759"/>
<dbReference type="OMA" id="QEQAVYW"/>
<feature type="region of interest" description="Disordered" evidence="5">
    <location>
        <begin position="1"/>
        <end position="61"/>
    </location>
</feature>
<dbReference type="CDD" id="cd12148">
    <property type="entry name" value="fungal_TF_MHR"/>
    <property type="match status" value="1"/>
</dbReference>
<dbReference type="Gene3D" id="4.10.240.10">
    <property type="entry name" value="Zn(2)-C6 fungal-type DNA-binding domain"/>
    <property type="match status" value="1"/>
</dbReference>
<dbReference type="Proteomes" id="UP000054771">
    <property type="component" value="Unassembled WGS sequence"/>
</dbReference>
<evidence type="ECO:0000256" key="5">
    <source>
        <dbReference type="SAM" id="MobiDB-lite"/>
    </source>
</evidence>
<keyword evidence="8" id="KW-1185">Reference proteome</keyword>
<keyword evidence="1" id="KW-0805">Transcription regulation</keyword>
<keyword evidence="3" id="KW-0804">Transcription</keyword>
<evidence type="ECO:0000256" key="1">
    <source>
        <dbReference type="ARBA" id="ARBA00023015"/>
    </source>
</evidence>
<proteinExistence type="predicted"/>
<dbReference type="Pfam" id="PF00172">
    <property type="entry name" value="Zn_clus"/>
    <property type="match status" value="1"/>
</dbReference>
<reference evidence="8" key="1">
    <citation type="journal article" date="2016" name="Genome Announc.">
        <title>Draft genome sequences of fungus Aspergillus calidoustus.</title>
        <authorList>
            <person name="Horn F."/>
            <person name="Linde J."/>
            <person name="Mattern D.J."/>
            <person name="Walther G."/>
            <person name="Guthke R."/>
            <person name="Scherlach K."/>
            <person name="Martin K."/>
            <person name="Brakhage A.A."/>
            <person name="Petzke L."/>
            <person name="Valiante V."/>
        </authorList>
    </citation>
    <scope>NUCLEOTIDE SEQUENCE [LARGE SCALE GENOMIC DNA]</scope>
    <source>
        <strain evidence="8">SF006504</strain>
    </source>
</reference>
<dbReference type="InterPro" id="IPR053181">
    <property type="entry name" value="EcdB-like_regulator"/>
</dbReference>
<gene>
    <name evidence="7" type="ORF">ASPCAL04417</name>
</gene>
<feature type="domain" description="Zn(2)-C6 fungal-type" evidence="6">
    <location>
        <begin position="71"/>
        <end position="99"/>
    </location>
</feature>
<dbReference type="AlphaFoldDB" id="A0A0U5C596"/>
<dbReference type="InterPro" id="IPR001138">
    <property type="entry name" value="Zn2Cys6_DnaBD"/>
</dbReference>
<name>A0A0U5C596_ASPCI</name>
<dbReference type="SMART" id="SM00066">
    <property type="entry name" value="GAL4"/>
    <property type="match status" value="1"/>
</dbReference>
<dbReference type="InterPro" id="IPR036864">
    <property type="entry name" value="Zn2-C6_fun-type_DNA-bd_sf"/>
</dbReference>
<keyword evidence="4" id="KW-0539">Nucleus</keyword>
<dbReference type="CDD" id="cd00067">
    <property type="entry name" value="GAL4"/>
    <property type="match status" value="1"/>
</dbReference>
<keyword evidence="2" id="KW-0238">DNA-binding</keyword>
<evidence type="ECO:0000256" key="3">
    <source>
        <dbReference type="ARBA" id="ARBA00023163"/>
    </source>
</evidence>
<dbReference type="GO" id="GO:0003677">
    <property type="term" value="F:DNA binding"/>
    <property type="evidence" value="ECO:0007669"/>
    <property type="project" value="UniProtKB-KW"/>
</dbReference>
<evidence type="ECO:0000256" key="4">
    <source>
        <dbReference type="ARBA" id="ARBA00023242"/>
    </source>
</evidence>
<dbReference type="SUPFAM" id="SSF57701">
    <property type="entry name" value="Zn2/Cys6 DNA-binding domain"/>
    <property type="match status" value="1"/>
</dbReference>
<accession>A0A0U5C596</accession>
<dbReference type="PROSITE" id="PS50048">
    <property type="entry name" value="ZN2_CY6_FUNGAL_2"/>
    <property type="match status" value="1"/>
</dbReference>
<dbReference type="STRING" id="454130.A0A0U5C596"/>
<dbReference type="GO" id="GO:0008270">
    <property type="term" value="F:zinc ion binding"/>
    <property type="evidence" value="ECO:0007669"/>
    <property type="project" value="InterPro"/>
</dbReference>
<evidence type="ECO:0000313" key="7">
    <source>
        <dbReference type="EMBL" id="CEL03260.1"/>
    </source>
</evidence>
<evidence type="ECO:0000256" key="2">
    <source>
        <dbReference type="ARBA" id="ARBA00023125"/>
    </source>
</evidence>
<evidence type="ECO:0000259" key="6">
    <source>
        <dbReference type="PROSITE" id="PS50048"/>
    </source>
</evidence>
<dbReference type="GO" id="GO:0000981">
    <property type="term" value="F:DNA-binding transcription factor activity, RNA polymerase II-specific"/>
    <property type="evidence" value="ECO:0007669"/>
    <property type="project" value="InterPro"/>
</dbReference>
<dbReference type="PROSITE" id="PS00463">
    <property type="entry name" value="ZN2_CY6_FUNGAL_1"/>
    <property type="match status" value="1"/>
</dbReference>
<evidence type="ECO:0000313" key="8">
    <source>
        <dbReference type="Proteomes" id="UP000054771"/>
    </source>
</evidence>
<dbReference type="PANTHER" id="PTHR47785:SF5">
    <property type="entry name" value="ZN(II)2CYS6 TRANSCRIPTION FACTOR (EUROFUNG)"/>
    <property type="match status" value="1"/>
</dbReference>
<dbReference type="PANTHER" id="PTHR47785">
    <property type="entry name" value="ZN(II)2CYS6 TRANSCRIPTION FACTOR (EUROFUNG)-RELATED-RELATED"/>
    <property type="match status" value="1"/>
</dbReference>
<organism evidence="7 8">
    <name type="scientific">Aspergillus calidoustus</name>
    <dbReference type="NCBI Taxonomy" id="454130"/>
    <lineage>
        <taxon>Eukaryota</taxon>
        <taxon>Fungi</taxon>
        <taxon>Dikarya</taxon>
        <taxon>Ascomycota</taxon>
        <taxon>Pezizomycotina</taxon>
        <taxon>Eurotiomycetes</taxon>
        <taxon>Eurotiomycetidae</taxon>
        <taxon>Eurotiales</taxon>
        <taxon>Aspergillaceae</taxon>
        <taxon>Aspergillus</taxon>
        <taxon>Aspergillus subgen. Nidulantes</taxon>
    </lineage>
</organism>
<dbReference type="EMBL" id="CDMC01000003">
    <property type="protein sequence ID" value="CEL03260.1"/>
    <property type="molecule type" value="Genomic_DNA"/>
</dbReference>